<organism evidence="5 6">
    <name type="scientific">Hungatella hathewayi</name>
    <dbReference type="NCBI Taxonomy" id="154046"/>
    <lineage>
        <taxon>Bacteria</taxon>
        <taxon>Bacillati</taxon>
        <taxon>Bacillota</taxon>
        <taxon>Clostridia</taxon>
        <taxon>Lachnospirales</taxon>
        <taxon>Lachnospiraceae</taxon>
        <taxon>Hungatella</taxon>
    </lineage>
</organism>
<keyword evidence="4" id="KW-1133">Transmembrane helix</keyword>
<keyword evidence="3 5" id="KW-0326">Glycosidase</keyword>
<sequence length="372" mass="42920">MDKSRRGRKRIIAAGVFCVMAAVLCAFYGYAVYCGLIQLNNPSKKRYPVRGVDVSHYQGTIDWPVLAAQDLDFAYIKATEGSSHTDEKFAENWEAAKDTGLRIGAYHFFSFDSPGESQLKHFTETVPAFRQMLPPVVDFEFYGDKKVNPPDRETVCAQLDVMLQGLEAHYGVKPVIYATEDTMHLYLEGRYEGYPLWIRNVMKKPDTGNWNWVFWQYTNRKKLNGYEGDETYIDMNVFGGDREDWEFWSRNYEMGWNYRPGWGSFRPDPQYSGDGRYLAVQDVVTDESTGLQSVRVTIQDGESGERIFAFITDRARDFWGICWEPGTDRIWTQSADTGLRCYECTEQEWKYNPEAKRPAAVISKYDSYDGNG</sequence>
<dbReference type="CDD" id="cd06413">
    <property type="entry name" value="GH25_muramidase_1"/>
    <property type="match status" value="1"/>
</dbReference>
<dbReference type="PANTHER" id="PTHR34135:SF2">
    <property type="entry name" value="LYSOZYME"/>
    <property type="match status" value="1"/>
</dbReference>
<dbReference type="SUPFAM" id="SSF51445">
    <property type="entry name" value="(Trans)glycosidases"/>
    <property type="match status" value="1"/>
</dbReference>
<dbReference type="Pfam" id="PF01183">
    <property type="entry name" value="Glyco_hydro_25"/>
    <property type="match status" value="1"/>
</dbReference>
<dbReference type="Gene3D" id="3.20.20.80">
    <property type="entry name" value="Glycosidases"/>
    <property type="match status" value="1"/>
</dbReference>
<evidence type="ECO:0000256" key="2">
    <source>
        <dbReference type="ARBA" id="ARBA00022801"/>
    </source>
</evidence>
<dbReference type="EMBL" id="CYZE01000020">
    <property type="protein sequence ID" value="CUP18566.1"/>
    <property type="molecule type" value="Genomic_DNA"/>
</dbReference>
<dbReference type="InterPro" id="IPR017853">
    <property type="entry name" value="GH"/>
</dbReference>
<comment type="similarity">
    <text evidence="1">Belongs to the glycosyl hydrolase 25 family.</text>
</comment>
<protein>
    <submittedName>
        <fullName evidence="5">Glycosyl hydrolase family protein</fullName>
        <ecNumber evidence="5">3.2.1.17</ecNumber>
    </submittedName>
</protein>
<dbReference type="GO" id="GO:0009253">
    <property type="term" value="P:peptidoglycan catabolic process"/>
    <property type="evidence" value="ECO:0007669"/>
    <property type="project" value="InterPro"/>
</dbReference>
<dbReference type="Proteomes" id="UP000095651">
    <property type="component" value="Unassembled WGS sequence"/>
</dbReference>
<accession>A0A174L7A1</accession>
<evidence type="ECO:0000256" key="4">
    <source>
        <dbReference type="SAM" id="Phobius"/>
    </source>
</evidence>
<dbReference type="SMART" id="SM00641">
    <property type="entry name" value="Glyco_25"/>
    <property type="match status" value="1"/>
</dbReference>
<dbReference type="PANTHER" id="PTHR34135">
    <property type="entry name" value="LYSOZYME"/>
    <property type="match status" value="1"/>
</dbReference>
<keyword evidence="4" id="KW-0812">Transmembrane</keyword>
<dbReference type="InterPro" id="IPR018077">
    <property type="entry name" value="Glyco_hydro_fam25_subgr"/>
</dbReference>
<reference evidence="5 6" key="1">
    <citation type="submission" date="2015-09" db="EMBL/GenBank/DDBJ databases">
        <authorList>
            <consortium name="Pathogen Informatics"/>
        </authorList>
    </citation>
    <scope>NUCLEOTIDE SEQUENCE [LARGE SCALE GENOMIC DNA]</scope>
    <source>
        <strain evidence="5 6">2789STDY5608850</strain>
    </source>
</reference>
<proteinExistence type="inferred from homology"/>
<evidence type="ECO:0000256" key="3">
    <source>
        <dbReference type="ARBA" id="ARBA00023295"/>
    </source>
</evidence>
<dbReference type="InterPro" id="IPR002053">
    <property type="entry name" value="Glyco_hydro_25"/>
</dbReference>
<dbReference type="PROSITE" id="PS51904">
    <property type="entry name" value="GLYCOSYL_HYDROL_F25_2"/>
    <property type="match status" value="1"/>
</dbReference>
<keyword evidence="4" id="KW-0472">Membrane</keyword>
<name>A0A174L7A1_9FIRM</name>
<dbReference type="AlphaFoldDB" id="A0A174L7A1"/>
<evidence type="ECO:0000313" key="6">
    <source>
        <dbReference type="Proteomes" id="UP000095651"/>
    </source>
</evidence>
<feature type="transmembrane region" description="Helical" evidence="4">
    <location>
        <begin position="12"/>
        <end position="33"/>
    </location>
</feature>
<evidence type="ECO:0000313" key="5">
    <source>
        <dbReference type="EMBL" id="CUP18566.1"/>
    </source>
</evidence>
<dbReference type="RefSeq" id="WP_081034373.1">
    <property type="nucleotide sequence ID" value="NZ_CABIXC010000020.1"/>
</dbReference>
<keyword evidence="2 5" id="KW-0378">Hydrolase</keyword>
<evidence type="ECO:0000256" key="1">
    <source>
        <dbReference type="ARBA" id="ARBA00010646"/>
    </source>
</evidence>
<dbReference type="GO" id="GO:0016052">
    <property type="term" value="P:carbohydrate catabolic process"/>
    <property type="evidence" value="ECO:0007669"/>
    <property type="project" value="TreeGrafter"/>
</dbReference>
<dbReference type="EC" id="3.2.1.17" evidence="5"/>
<dbReference type="GO" id="GO:0016998">
    <property type="term" value="P:cell wall macromolecule catabolic process"/>
    <property type="evidence" value="ECO:0007669"/>
    <property type="project" value="InterPro"/>
</dbReference>
<dbReference type="GO" id="GO:0003796">
    <property type="term" value="F:lysozyme activity"/>
    <property type="evidence" value="ECO:0007669"/>
    <property type="project" value="UniProtKB-EC"/>
</dbReference>
<gene>
    <name evidence="5" type="primary">acm_1</name>
    <name evidence="5" type="ORF">ERS852407_05236</name>
</gene>